<keyword evidence="2" id="KW-1185">Reference proteome</keyword>
<name>A0ABS7E2B4_9GAMM</name>
<dbReference type="Proteomes" id="UP001195963">
    <property type="component" value="Unassembled WGS sequence"/>
</dbReference>
<proteinExistence type="predicted"/>
<dbReference type="RefSeq" id="WP_220109382.1">
    <property type="nucleotide sequence ID" value="NZ_JAHZST010000005.1"/>
</dbReference>
<protein>
    <submittedName>
        <fullName evidence="1">Uncharacterized protein</fullName>
    </submittedName>
</protein>
<dbReference type="EMBL" id="JAHZST010000005">
    <property type="protein sequence ID" value="MBW8183801.1"/>
    <property type="molecule type" value="Genomic_DNA"/>
</dbReference>
<gene>
    <name evidence="1" type="ORF">K0625_08965</name>
</gene>
<accession>A0ABS7E2B4</accession>
<evidence type="ECO:0000313" key="1">
    <source>
        <dbReference type="EMBL" id="MBW8183801.1"/>
    </source>
</evidence>
<organism evidence="1 2">
    <name type="scientific">Shewanella nanhaiensis</name>
    <dbReference type="NCBI Taxonomy" id="2864872"/>
    <lineage>
        <taxon>Bacteria</taxon>
        <taxon>Pseudomonadati</taxon>
        <taxon>Pseudomonadota</taxon>
        <taxon>Gammaproteobacteria</taxon>
        <taxon>Alteromonadales</taxon>
        <taxon>Shewanellaceae</taxon>
        <taxon>Shewanella</taxon>
    </lineage>
</organism>
<sequence length="84" mass="9785">MACERANAGLDERVAADFAAKYTVCATKLRIASMPLRALKLERETREVTRDHIGDGFLVYKEDRKQRYRHKMTISKCRRLADRL</sequence>
<evidence type="ECO:0000313" key="2">
    <source>
        <dbReference type="Proteomes" id="UP001195963"/>
    </source>
</evidence>
<reference evidence="1 2" key="1">
    <citation type="submission" date="2021-07" db="EMBL/GenBank/DDBJ databases">
        <title>Shewanella sp. nov, isolated from SCS.</title>
        <authorList>
            <person name="Cao W.R."/>
        </authorList>
    </citation>
    <scope>NUCLEOTIDE SEQUENCE [LARGE SCALE GENOMIC DNA]</scope>
    <source>
        <strain evidence="1 2">NR704-98</strain>
    </source>
</reference>
<comment type="caution">
    <text evidence="1">The sequence shown here is derived from an EMBL/GenBank/DDBJ whole genome shotgun (WGS) entry which is preliminary data.</text>
</comment>